<evidence type="ECO:0000313" key="1">
    <source>
        <dbReference type="EMBL" id="JAA79166.1"/>
    </source>
</evidence>
<name>S4NK95_9NEOP</name>
<protein>
    <submittedName>
        <fullName evidence="1">Uncharacterized protein</fullName>
    </submittedName>
</protein>
<accession>S4NK95</accession>
<reference evidence="1" key="1">
    <citation type="journal article" date="2013" name="BMC Genomics">
        <title>Unscrambling butterfly oogenesis.</title>
        <authorList>
            <person name="Carter J.M."/>
            <person name="Baker S.C."/>
            <person name="Pink R."/>
            <person name="Carter D.R."/>
            <person name="Collins A."/>
            <person name="Tomlin J."/>
            <person name="Gibbs M."/>
            <person name="Breuker C.J."/>
        </authorList>
    </citation>
    <scope>NUCLEOTIDE SEQUENCE</scope>
    <source>
        <tissue evidence="1">Ovary</tissue>
    </source>
</reference>
<dbReference type="EMBL" id="GAIX01013394">
    <property type="protein sequence ID" value="JAA79166.1"/>
    <property type="molecule type" value="Transcribed_RNA"/>
</dbReference>
<proteinExistence type="predicted"/>
<organism evidence="1">
    <name type="scientific">Pararge aegeria</name>
    <name type="common">speckled wood butterfly</name>
    <dbReference type="NCBI Taxonomy" id="116150"/>
    <lineage>
        <taxon>Eukaryota</taxon>
        <taxon>Metazoa</taxon>
        <taxon>Ecdysozoa</taxon>
        <taxon>Arthropoda</taxon>
        <taxon>Hexapoda</taxon>
        <taxon>Insecta</taxon>
        <taxon>Pterygota</taxon>
        <taxon>Neoptera</taxon>
        <taxon>Endopterygota</taxon>
        <taxon>Lepidoptera</taxon>
        <taxon>Glossata</taxon>
        <taxon>Ditrysia</taxon>
        <taxon>Papilionoidea</taxon>
        <taxon>Nymphalidae</taxon>
        <taxon>Satyrinae</taxon>
        <taxon>Satyrini</taxon>
        <taxon>Parargina</taxon>
        <taxon>Pararge</taxon>
    </lineage>
</organism>
<dbReference type="AlphaFoldDB" id="S4NK95"/>
<reference evidence="1" key="2">
    <citation type="submission" date="2013-05" db="EMBL/GenBank/DDBJ databases">
        <authorList>
            <person name="Carter J.-M."/>
            <person name="Baker S.C."/>
            <person name="Pink R."/>
            <person name="Carter D.R.F."/>
            <person name="Collins A."/>
            <person name="Tomlin J."/>
            <person name="Gibbs M."/>
            <person name="Breuker C.J."/>
        </authorList>
    </citation>
    <scope>NUCLEOTIDE SEQUENCE</scope>
    <source>
        <tissue evidence="1">Ovary</tissue>
    </source>
</reference>
<sequence>MWWKNLNLFGYLNLCSILYSKHKINDIRRFIVVNSVKHESLNEIDVSNERYPFHNVPGGKGQPVLTVLSIKFSFFRQHNLRQYYFSLNAVSTKQCNWFLQKLLMLIY</sequence>